<evidence type="ECO:0000259" key="4">
    <source>
        <dbReference type="PROSITE" id="PS51704"/>
    </source>
</evidence>
<keyword evidence="1" id="KW-1208">Phospholipid metabolism</keyword>
<reference evidence="5 6" key="1">
    <citation type="submission" date="2024-01" db="EMBL/GenBank/DDBJ databases">
        <title>A draft genome for a cacao thread blight-causing isolate of Paramarasmius palmivorus.</title>
        <authorList>
            <person name="Baruah I.K."/>
            <person name="Bukari Y."/>
            <person name="Amoako-Attah I."/>
            <person name="Meinhardt L.W."/>
            <person name="Bailey B.A."/>
            <person name="Cohen S.P."/>
        </authorList>
    </citation>
    <scope>NUCLEOTIDE SEQUENCE [LARGE SCALE GENOMIC DNA]</scope>
    <source>
        <strain evidence="5 6">GH-12</strain>
    </source>
</reference>
<feature type="transmembrane region" description="Helical" evidence="3">
    <location>
        <begin position="37"/>
        <end position="61"/>
    </location>
</feature>
<protein>
    <recommendedName>
        <fullName evidence="1">1-acyl-sn-glycerol-3-phosphate acyltransferase</fullName>
        <ecNumber evidence="1">2.3.1.51</ecNumber>
    </recommendedName>
</protein>
<proteinExistence type="inferred from homology"/>
<feature type="compositionally biased region" description="Polar residues" evidence="2">
    <location>
        <begin position="273"/>
        <end position="282"/>
    </location>
</feature>
<dbReference type="CDD" id="cd07989">
    <property type="entry name" value="LPLAT_AGPAT-like"/>
    <property type="match status" value="1"/>
</dbReference>
<keyword evidence="1" id="KW-0443">Lipid metabolism</keyword>
<feature type="domain" description="GP-PDE" evidence="4">
    <location>
        <begin position="364"/>
        <end position="607"/>
    </location>
</feature>
<accession>A0AAW0C3V1</accession>
<evidence type="ECO:0000256" key="3">
    <source>
        <dbReference type="SAM" id="Phobius"/>
    </source>
</evidence>
<keyword evidence="1" id="KW-0808">Transferase</keyword>
<dbReference type="SMART" id="SM00563">
    <property type="entry name" value="PlsC"/>
    <property type="match status" value="1"/>
</dbReference>
<dbReference type="AlphaFoldDB" id="A0AAW0C3V1"/>
<feature type="compositionally biased region" description="Low complexity" evidence="2">
    <location>
        <begin position="337"/>
        <end position="352"/>
    </location>
</feature>
<dbReference type="InterPro" id="IPR004552">
    <property type="entry name" value="AGP_acyltrans"/>
</dbReference>
<comment type="catalytic activity">
    <reaction evidence="1">
        <text>a 1-acyl-sn-glycero-3-phosphate + an acyl-CoA = a 1,2-diacyl-sn-glycero-3-phosphate + CoA</text>
        <dbReference type="Rhea" id="RHEA:19709"/>
        <dbReference type="ChEBI" id="CHEBI:57287"/>
        <dbReference type="ChEBI" id="CHEBI:57970"/>
        <dbReference type="ChEBI" id="CHEBI:58342"/>
        <dbReference type="ChEBI" id="CHEBI:58608"/>
        <dbReference type="EC" id="2.3.1.51"/>
    </reaction>
</comment>
<evidence type="ECO:0000313" key="6">
    <source>
        <dbReference type="Proteomes" id="UP001383192"/>
    </source>
</evidence>
<comment type="similarity">
    <text evidence="1">Belongs to the 1-acyl-sn-glycerol-3-phosphate acyltransferase family.</text>
</comment>
<dbReference type="EMBL" id="JAYKXP010000061">
    <property type="protein sequence ID" value="KAK7033528.1"/>
    <property type="molecule type" value="Genomic_DNA"/>
</dbReference>
<dbReference type="InterPro" id="IPR002123">
    <property type="entry name" value="Plipid/glycerol_acylTrfase"/>
</dbReference>
<dbReference type="Pfam" id="PF01553">
    <property type="entry name" value="Acyltransferase"/>
    <property type="match status" value="1"/>
</dbReference>
<dbReference type="Pfam" id="PF03009">
    <property type="entry name" value="GDPD"/>
    <property type="match status" value="1"/>
</dbReference>
<keyword evidence="1" id="KW-0012">Acyltransferase</keyword>
<dbReference type="PANTHER" id="PTHR43805:SF1">
    <property type="entry name" value="GP-PDE DOMAIN-CONTAINING PROTEIN"/>
    <property type="match status" value="1"/>
</dbReference>
<feature type="compositionally biased region" description="Low complexity" evidence="2">
    <location>
        <begin position="295"/>
        <end position="308"/>
    </location>
</feature>
<dbReference type="SUPFAM" id="SSF69593">
    <property type="entry name" value="Glycerol-3-phosphate (1)-acyltransferase"/>
    <property type="match status" value="1"/>
</dbReference>
<dbReference type="PROSITE" id="PS51704">
    <property type="entry name" value="GP_PDE"/>
    <property type="match status" value="1"/>
</dbReference>
<feature type="region of interest" description="Disordered" evidence="2">
    <location>
        <begin position="271"/>
        <end position="372"/>
    </location>
</feature>
<comment type="caution">
    <text evidence="5">The sequence shown here is derived from an EMBL/GenBank/DDBJ whole genome shotgun (WGS) entry which is preliminary data.</text>
</comment>
<keyword evidence="3" id="KW-0472">Membrane</keyword>
<keyword evidence="1" id="KW-0594">Phospholipid biosynthesis</keyword>
<dbReference type="InterPro" id="IPR030395">
    <property type="entry name" value="GP_PDE_dom"/>
</dbReference>
<feature type="compositionally biased region" description="Polar residues" evidence="2">
    <location>
        <begin position="353"/>
        <end position="362"/>
    </location>
</feature>
<dbReference type="InterPro" id="IPR017946">
    <property type="entry name" value="PLC-like_Pdiesterase_TIM-brl"/>
</dbReference>
<dbReference type="Proteomes" id="UP001383192">
    <property type="component" value="Unassembled WGS sequence"/>
</dbReference>
<name>A0AAW0C3V1_9AGAR</name>
<sequence>MSFLFKLFRPLAYVSLPVIFIRTVAMSSPKGRYYCRLGLYLGCLTAIATWGAVVAAAMSIVGRRFDVNYVIARAFYALSSRVLGIKVEVEGEEYLEMKPAVFMSNHQSMLDILFVARTMPTRTSMMSKSSLRFTPLGPFMVMSGAVFIDRGNNARAVRSLEAAGELMKAKQIGIWMYPEGTRHSSQVPDMLPLKKGGFHLAIQAGIPIVPVVTENYWRIYHKDVFESGVVKIRVLPPVPTTGLTANDVSELATKVRNQMMDALVDISVKVPSEKTSASTSSLREIPSAGEVARDPLPSIPITSSGPSLSPTPSPGPSDRDARTPAPSETSPAVDQGLASARQSSTTSLASSSNGVRTASENGTETEEDEGMASAAYPENTLASFEAAIRDGAEGIESDVHVSLDDVVVMFHDPDLSRTTNSTGQIKERNWHGENGMEHVRTVKEPHQAIPTFAETIALLMKPENQHVKFNVDVKVQNDPDRLFSLMHQIISAQPEWETALAPRLLLGLWHPRFLTFAKARMPYCDRSYLGNSPDLARKYFWDDCCTMSMSFASMAGKDGEGFRRDCRKAGKKLMIWTVNKPEQMMEVARWGADVIITDVTQTWLDMRNNLSTDYEKIGGKYGRIFLWTALRYYTPYQQGIEYLTQRYLESIAGPFKNATTEPLPAAAVTIESRA</sequence>
<evidence type="ECO:0000256" key="1">
    <source>
        <dbReference type="RuleBase" id="RU361267"/>
    </source>
</evidence>
<dbReference type="GO" id="GO:0008081">
    <property type="term" value="F:phosphoric diester hydrolase activity"/>
    <property type="evidence" value="ECO:0007669"/>
    <property type="project" value="InterPro"/>
</dbReference>
<dbReference type="SUPFAM" id="SSF51695">
    <property type="entry name" value="PLC-like phosphodiesterases"/>
    <property type="match status" value="1"/>
</dbReference>
<keyword evidence="6" id="KW-1185">Reference proteome</keyword>
<organism evidence="5 6">
    <name type="scientific">Paramarasmius palmivorus</name>
    <dbReference type="NCBI Taxonomy" id="297713"/>
    <lineage>
        <taxon>Eukaryota</taxon>
        <taxon>Fungi</taxon>
        <taxon>Dikarya</taxon>
        <taxon>Basidiomycota</taxon>
        <taxon>Agaricomycotina</taxon>
        <taxon>Agaricomycetes</taxon>
        <taxon>Agaricomycetidae</taxon>
        <taxon>Agaricales</taxon>
        <taxon>Marasmiineae</taxon>
        <taxon>Marasmiaceae</taxon>
        <taxon>Paramarasmius</taxon>
    </lineage>
</organism>
<evidence type="ECO:0000313" key="5">
    <source>
        <dbReference type="EMBL" id="KAK7033528.1"/>
    </source>
</evidence>
<dbReference type="GO" id="GO:0008654">
    <property type="term" value="P:phospholipid biosynthetic process"/>
    <property type="evidence" value="ECO:0007669"/>
    <property type="project" value="UniProtKB-KW"/>
</dbReference>
<keyword evidence="3" id="KW-0812">Transmembrane</keyword>
<evidence type="ECO:0000256" key="2">
    <source>
        <dbReference type="SAM" id="MobiDB-lite"/>
    </source>
</evidence>
<dbReference type="NCBIfam" id="TIGR00530">
    <property type="entry name" value="AGP_acyltrn"/>
    <property type="match status" value="1"/>
</dbReference>
<comment type="domain">
    <text evidence="1">The HXXXXD motif is essential for acyltransferase activity and may constitute the binding site for the phosphate moiety of the glycerol-3-phosphate.</text>
</comment>
<keyword evidence="1" id="KW-0444">Lipid biosynthesis</keyword>
<dbReference type="GO" id="GO:0016020">
    <property type="term" value="C:membrane"/>
    <property type="evidence" value="ECO:0007669"/>
    <property type="project" value="InterPro"/>
</dbReference>
<dbReference type="EC" id="2.3.1.51" evidence="1"/>
<dbReference type="Gene3D" id="3.20.20.190">
    <property type="entry name" value="Phosphatidylinositol (PI) phosphodiesterase"/>
    <property type="match status" value="1"/>
</dbReference>
<gene>
    <name evidence="5" type="ORF">VNI00_012752</name>
</gene>
<dbReference type="PANTHER" id="PTHR43805">
    <property type="entry name" value="GLYCEROPHOSPHORYL DIESTER PHOSPHODIESTERASE"/>
    <property type="match status" value="1"/>
</dbReference>
<dbReference type="GO" id="GO:0003841">
    <property type="term" value="F:1-acylglycerol-3-phosphate O-acyltransferase activity"/>
    <property type="evidence" value="ECO:0007669"/>
    <property type="project" value="UniProtKB-UniRule"/>
</dbReference>
<keyword evidence="3" id="KW-1133">Transmembrane helix</keyword>